<dbReference type="AlphaFoldDB" id="A0A240C0Z2"/>
<dbReference type="EMBL" id="LT906479">
    <property type="protein sequence ID" value="SNW01677.1"/>
    <property type="molecule type" value="Genomic_DNA"/>
</dbReference>
<dbReference type="STRING" id="1411141.GCA_001590885_00842"/>
<dbReference type="Proteomes" id="UP000215134">
    <property type="component" value="Chromosome 1"/>
</dbReference>
<gene>
    <name evidence="2" type="ORF">SAMEA4384070_02527</name>
</gene>
<keyword evidence="1" id="KW-1133">Transmembrane helix</keyword>
<keyword evidence="1" id="KW-0812">Transmembrane</keyword>
<reference evidence="2 3" key="1">
    <citation type="submission" date="2017-06" db="EMBL/GenBank/DDBJ databases">
        <authorList>
            <consortium name="Pathogen Informatics"/>
        </authorList>
    </citation>
    <scope>NUCLEOTIDE SEQUENCE [LARGE SCALE GENOMIC DNA]</scope>
    <source>
        <strain evidence="2 3">NCTC12148</strain>
    </source>
</reference>
<evidence type="ECO:0000256" key="1">
    <source>
        <dbReference type="SAM" id="Phobius"/>
    </source>
</evidence>
<keyword evidence="3" id="KW-1185">Reference proteome</keyword>
<sequence>MKKTYKIVAIIIGLFLSSFLLAGAGVSNDYLYSAPENLSKFIVSIWFSISIILTVYKLLYYLFEQQR</sequence>
<feature type="transmembrane region" description="Helical" evidence="1">
    <location>
        <begin position="7"/>
        <end position="26"/>
    </location>
</feature>
<keyword evidence="1" id="KW-0472">Membrane</keyword>
<dbReference type="KEGG" id="sfj:SAMEA4384070_2527"/>
<organism evidence="2 3">
    <name type="scientific">Serratia ficaria</name>
    <dbReference type="NCBI Taxonomy" id="61651"/>
    <lineage>
        <taxon>Bacteria</taxon>
        <taxon>Pseudomonadati</taxon>
        <taxon>Pseudomonadota</taxon>
        <taxon>Gammaproteobacteria</taxon>
        <taxon>Enterobacterales</taxon>
        <taxon>Yersiniaceae</taxon>
        <taxon>Serratia</taxon>
    </lineage>
</organism>
<protein>
    <submittedName>
        <fullName evidence="2">Uncharacterized protein</fullName>
    </submittedName>
</protein>
<evidence type="ECO:0000313" key="3">
    <source>
        <dbReference type="Proteomes" id="UP000215134"/>
    </source>
</evidence>
<feature type="transmembrane region" description="Helical" evidence="1">
    <location>
        <begin position="41"/>
        <end position="63"/>
    </location>
</feature>
<name>A0A240C0Z2_SERFI</name>
<evidence type="ECO:0000313" key="2">
    <source>
        <dbReference type="EMBL" id="SNW01677.1"/>
    </source>
</evidence>
<proteinExistence type="predicted"/>
<accession>A0A240C0Z2</accession>